<name>A0A917AEH6_9RHOB</name>
<dbReference type="AlphaFoldDB" id="A0A917AEH6"/>
<dbReference type="OrthoDB" id="7445868at2"/>
<comment type="caution">
    <text evidence="4">The sequence shown here is derived from an EMBL/GenBank/DDBJ whole genome shotgun (WGS) entry which is preliminary data.</text>
</comment>
<accession>A0A917AEH6</accession>
<dbReference type="Pfam" id="PF13704">
    <property type="entry name" value="Glyco_tranf_2_4"/>
    <property type="match status" value="1"/>
</dbReference>
<dbReference type="GO" id="GO:0005737">
    <property type="term" value="C:cytoplasm"/>
    <property type="evidence" value="ECO:0007669"/>
    <property type="project" value="TreeGrafter"/>
</dbReference>
<evidence type="ECO:0000256" key="3">
    <source>
        <dbReference type="ARBA" id="ARBA00022989"/>
    </source>
</evidence>
<protein>
    <recommendedName>
        <fullName evidence="6">Glycosyl transferase family 2</fullName>
    </recommendedName>
</protein>
<organism evidence="4 5">
    <name type="scientific">Actibacterium pelagium</name>
    <dbReference type="NCBI Taxonomy" id="2029103"/>
    <lineage>
        <taxon>Bacteria</taxon>
        <taxon>Pseudomonadati</taxon>
        <taxon>Pseudomonadota</taxon>
        <taxon>Alphaproteobacteria</taxon>
        <taxon>Rhodobacterales</taxon>
        <taxon>Roseobacteraceae</taxon>
        <taxon>Actibacterium</taxon>
    </lineage>
</organism>
<dbReference type="RefSeq" id="WP_095596072.1">
    <property type="nucleotide sequence ID" value="NZ_BMKN01000001.1"/>
</dbReference>
<dbReference type="PANTHER" id="PTHR21461">
    <property type="entry name" value="GLYCOSYLTRANSFERASE FAMILY 92 PROTEIN"/>
    <property type="match status" value="1"/>
</dbReference>
<evidence type="ECO:0000313" key="4">
    <source>
        <dbReference type="EMBL" id="GGE45089.1"/>
    </source>
</evidence>
<keyword evidence="3" id="KW-1133">Transmembrane helix</keyword>
<dbReference type="PANTHER" id="PTHR21461:SF69">
    <property type="entry name" value="GLYCOSYLTRANSFERASE FAMILY 92 PROTEIN"/>
    <property type="match status" value="1"/>
</dbReference>
<keyword evidence="5" id="KW-1185">Reference proteome</keyword>
<gene>
    <name evidence="4" type="ORF">GCM10011517_10860</name>
</gene>
<dbReference type="GO" id="GO:0016020">
    <property type="term" value="C:membrane"/>
    <property type="evidence" value="ECO:0007669"/>
    <property type="project" value="UniProtKB-SubCell"/>
</dbReference>
<keyword evidence="2" id="KW-0812">Transmembrane</keyword>
<dbReference type="Proteomes" id="UP000606730">
    <property type="component" value="Unassembled WGS sequence"/>
</dbReference>
<evidence type="ECO:0000313" key="5">
    <source>
        <dbReference type="Proteomes" id="UP000606730"/>
    </source>
</evidence>
<evidence type="ECO:0008006" key="6">
    <source>
        <dbReference type="Google" id="ProtNLM"/>
    </source>
</evidence>
<reference evidence="4" key="1">
    <citation type="journal article" date="2014" name="Int. J. Syst. Evol. Microbiol.">
        <title>Complete genome sequence of Corynebacterium casei LMG S-19264T (=DSM 44701T), isolated from a smear-ripened cheese.</title>
        <authorList>
            <consortium name="US DOE Joint Genome Institute (JGI-PGF)"/>
            <person name="Walter F."/>
            <person name="Albersmeier A."/>
            <person name="Kalinowski J."/>
            <person name="Ruckert C."/>
        </authorList>
    </citation>
    <scope>NUCLEOTIDE SEQUENCE</scope>
    <source>
        <strain evidence="4">CGMCC 1.16012</strain>
    </source>
</reference>
<dbReference type="GO" id="GO:0016757">
    <property type="term" value="F:glycosyltransferase activity"/>
    <property type="evidence" value="ECO:0007669"/>
    <property type="project" value="TreeGrafter"/>
</dbReference>
<evidence type="ECO:0000256" key="2">
    <source>
        <dbReference type="ARBA" id="ARBA00022692"/>
    </source>
</evidence>
<sequence>MTNILFSCARNEGPFLLEWTVFHRLIGFDRIILFTNDNTDGSDDLLKVLNDRGLIEHHTHSPTEAPQLAAAQTAMQAGMFSEGDWVMWLDLDEFLNIHIGDGKLDDLTQRFDHAGGVALNWRTFGSSGHQTWPGRQIAPDFCMASARQFFVNAQVKTLFRYGPHIESLYVHRPTFNSLEFLEGIGPFIGGDGSPVAEEFYLGKRRSGTPIQKTLAKRRFFKIAQVNHYAVRTPDMYERRKARGLGDRYKGDTTVRHDDEYFARNDRNNFEDTSILRYLPRLNVELEKLIQDPEIASALSKIT</sequence>
<reference evidence="4" key="2">
    <citation type="submission" date="2020-09" db="EMBL/GenBank/DDBJ databases">
        <authorList>
            <person name="Sun Q."/>
            <person name="Zhou Y."/>
        </authorList>
    </citation>
    <scope>NUCLEOTIDE SEQUENCE</scope>
    <source>
        <strain evidence="4">CGMCC 1.16012</strain>
    </source>
</reference>
<dbReference type="EMBL" id="BMKN01000001">
    <property type="protein sequence ID" value="GGE45089.1"/>
    <property type="molecule type" value="Genomic_DNA"/>
</dbReference>
<comment type="subcellular location">
    <subcellularLocation>
        <location evidence="1">Membrane</location>
        <topology evidence="1">Single-pass membrane protein</topology>
    </subcellularLocation>
</comment>
<evidence type="ECO:0000256" key="1">
    <source>
        <dbReference type="ARBA" id="ARBA00004167"/>
    </source>
</evidence>
<keyword evidence="3" id="KW-0472">Membrane</keyword>
<proteinExistence type="predicted"/>